<comment type="caution">
    <text evidence="3">The sequence shown here is derived from an EMBL/GenBank/DDBJ whole genome shotgun (WGS) entry which is preliminary data.</text>
</comment>
<evidence type="ECO:0000313" key="4">
    <source>
        <dbReference type="Proteomes" id="UP000054099"/>
    </source>
</evidence>
<sequence>MKQKNVTHLLATDLDGTLVGEKELTSALFEYYGERTYEVELVYVTGRHHDSTMELIKAENLPMPSILISDVGTEMYDFDDPELHERWKKTLEEQWWPEEISQIAAQCSGLTPQSIPSTHRLSYFAEDAGAFEEVKQKLEENGVPHKLIFSSGRDVDILPPNAGKGEALSFLLREKGWEKANVLIAGDSGNDRDMITMGYPAVVVGNCQDELKKLPEHPLIFRAENHCAGGIREAWEHFFEKETVESNG</sequence>
<dbReference type="SFLD" id="SFLDG01140">
    <property type="entry name" value="C2.B:_Phosphomannomutase_and_P"/>
    <property type="match status" value="1"/>
</dbReference>
<feature type="domain" description="Sucrose phosphatase-like" evidence="2">
    <location>
        <begin position="8"/>
        <end position="238"/>
    </location>
</feature>
<dbReference type="Proteomes" id="UP000054099">
    <property type="component" value="Unassembled WGS sequence"/>
</dbReference>
<dbReference type="GO" id="GO:0016791">
    <property type="term" value="F:phosphatase activity"/>
    <property type="evidence" value="ECO:0007669"/>
    <property type="project" value="UniProtKB-ARBA"/>
</dbReference>
<evidence type="ECO:0000256" key="1">
    <source>
        <dbReference type="ARBA" id="ARBA00022801"/>
    </source>
</evidence>
<name>A0A0V8JF22_9BACL</name>
<dbReference type="InterPro" id="IPR023214">
    <property type="entry name" value="HAD_sf"/>
</dbReference>
<dbReference type="PANTHER" id="PTHR46521">
    <property type="entry name" value="SUCROSE-PHOSPHATASE 2-RELATED"/>
    <property type="match status" value="1"/>
</dbReference>
<reference evidence="3 4" key="1">
    <citation type="journal article" date="2014" name="Antonie Van Leeuwenhoek">
        <title>Fictibacillus enclensis sp. nov., isolated from marine sediment.</title>
        <authorList>
            <person name="Dastager S.G."/>
            <person name="Mawlankar R."/>
            <person name="Srinivasan K."/>
            <person name="Tang S.K."/>
            <person name="Lee J.C."/>
            <person name="Ramana V.V."/>
            <person name="Shouche Y.S."/>
        </authorList>
    </citation>
    <scope>NUCLEOTIDE SEQUENCE [LARGE SCALE GENOMIC DNA]</scope>
    <source>
        <strain evidence="3 4">NIO-1003</strain>
    </source>
</reference>
<dbReference type="Gene3D" id="3.90.1070.10">
    <property type="match status" value="1"/>
</dbReference>
<keyword evidence="1 3" id="KW-0378">Hydrolase</keyword>
<dbReference type="InterPro" id="IPR036412">
    <property type="entry name" value="HAD-like_sf"/>
</dbReference>
<dbReference type="SFLD" id="SFLDS00003">
    <property type="entry name" value="Haloacid_Dehalogenase"/>
    <property type="match status" value="1"/>
</dbReference>
<evidence type="ECO:0000259" key="2">
    <source>
        <dbReference type="Pfam" id="PF05116"/>
    </source>
</evidence>
<dbReference type="EMBL" id="LNQN01000001">
    <property type="protein sequence ID" value="KSU85671.1"/>
    <property type="molecule type" value="Genomic_DNA"/>
</dbReference>
<dbReference type="Gene3D" id="3.40.50.1000">
    <property type="entry name" value="HAD superfamily/HAD-like"/>
    <property type="match status" value="1"/>
</dbReference>
<dbReference type="PANTHER" id="PTHR46521:SF4">
    <property type="entry name" value="SUCROSE-PHOSPHATASE 2-RELATED"/>
    <property type="match status" value="1"/>
</dbReference>
<dbReference type="Pfam" id="PF05116">
    <property type="entry name" value="S6PP"/>
    <property type="match status" value="1"/>
</dbReference>
<gene>
    <name evidence="3" type="ORF">AS030_09290</name>
</gene>
<organism evidence="3 4">
    <name type="scientific">Fictibacillus enclensis</name>
    <dbReference type="NCBI Taxonomy" id="1017270"/>
    <lineage>
        <taxon>Bacteria</taxon>
        <taxon>Bacillati</taxon>
        <taxon>Bacillota</taxon>
        <taxon>Bacilli</taxon>
        <taxon>Bacillales</taxon>
        <taxon>Fictibacillaceae</taxon>
        <taxon>Fictibacillus</taxon>
    </lineage>
</organism>
<proteinExistence type="predicted"/>
<accession>A0A0V8JF22</accession>
<dbReference type="RefSeq" id="WP_061970865.1">
    <property type="nucleotide sequence ID" value="NZ_FMAV01000001.1"/>
</dbReference>
<dbReference type="SUPFAM" id="SSF56784">
    <property type="entry name" value="HAD-like"/>
    <property type="match status" value="1"/>
</dbReference>
<evidence type="ECO:0000313" key="3">
    <source>
        <dbReference type="EMBL" id="KSU85671.1"/>
    </source>
</evidence>
<dbReference type="OrthoDB" id="9781413at2"/>
<dbReference type="SFLD" id="SFLDG01141">
    <property type="entry name" value="C2.B.1:_Sucrose_Phosphatase_Li"/>
    <property type="match status" value="1"/>
</dbReference>
<protein>
    <submittedName>
        <fullName evidence="3">Hydrolase</fullName>
    </submittedName>
</protein>
<dbReference type="AlphaFoldDB" id="A0A0V8JF22"/>
<dbReference type="InterPro" id="IPR051518">
    <property type="entry name" value="Sucrose_Phosphatase"/>
</dbReference>
<dbReference type="InterPro" id="IPR006379">
    <property type="entry name" value="HAD-SF_hydro_IIB"/>
</dbReference>
<dbReference type="NCBIfam" id="TIGR01482">
    <property type="entry name" value="SPP-subfamily"/>
    <property type="match status" value="1"/>
</dbReference>
<keyword evidence="4" id="KW-1185">Reference proteome</keyword>
<dbReference type="InterPro" id="IPR006380">
    <property type="entry name" value="SPP-like_dom"/>
</dbReference>
<dbReference type="NCBIfam" id="TIGR01484">
    <property type="entry name" value="HAD-SF-IIB"/>
    <property type="match status" value="1"/>
</dbReference>